<reference evidence="1" key="2">
    <citation type="submission" date="2013-05" db="EMBL/GenBank/DDBJ databases">
        <authorList>
            <person name="Carter J.-M."/>
            <person name="Baker S.C."/>
            <person name="Pink R."/>
            <person name="Carter D.R.F."/>
            <person name="Collins A."/>
            <person name="Tomlin J."/>
            <person name="Gibbs M."/>
            <person name="Breuker C.J."/>
        </authorList>
    </citation>
    <scope>NUCLEOTIDE SEQUENCE</scope>
    <source>
        <tissue evidence="1">Ovary</tissue>
    </source>
</reference>
<dbReference type="AlphaFoldDB" id="S4PZH9"/>
<dbReference type="EMBL" id="GAIX01001508">
    <property type="protein sequence ID" value="JAA91052.1"/>
    <property type="molecule type" value="Transcribed_RNA"/>
</dbReference>
<sequence>MSSSASFVTALFTDLDGDEQDCRSSAICCCDTTGLKSKQGDTPLGGVFSSSFTGGCGAGCFLLGGFTSTCNCFFF</sequence>
<name>S4PZH9_9NEOP</name>
<accession>S4PZH9</accession>
<reference evidence="1" key="1">
    <citation type="journal article" date="2013" name="BMC Genomics">
        <title>Unscrambling butterfly oogenesis.</title>
        <authorList>
            <person name="Carter J.M."/>
            <person name="Baker S.C."/>
            <person name="Pink R."/>
            <person name="Carter D.R."/>
            <person name="Collins A."/>
            <person name="Tomlin J."/>
            <person name="Gibbs M."/>
            <person name="Breuker C.J."/>
        </authorList>
    </citation>
    <scope>NUCLEOTIDE SEQUENCE</scope>
    <source>
        <tissue evidence="1">Ovary</tissue>
    </source>
</reference>
<evidence type="ECO:0000313" key="1">
    <source>
        <dbReference type="EMBL" id="JAA91052.1"/>
    </source>
</evidence>
<proteinExistence type="predicted"/>
<feature type="non-terminal residue" evidence="1">
    <location>
        <position position="75"/>
    </location>
</feature>
<organism evidence="1">
    <name type="scientific">Pararge aegeria</name>
    <name type="common">speckled wood butterfly</name>
    <dbReference type="NCBI Taxonomy" id="116150"/>
    <lineage>
        <taxon>Eukaryota</taxon>
        <taxon>Metazoa</taxon>
        <taxon>Ecdysozoa</taxon>
        <taxon>Arthropoda</taxon>
        <taxon>Hexapoda</taxon>
        <taxon>Insecta</taxon>
        <taxon>Pterygota</taxon>
        <taxon>Neoptera</taxon>
        <taxon>Endopterygota</taxon>
        <taxon>Lepidoptera</taxon>
        <taxon>Glossata</taxon>
        <taxon>Ditrysia</taxon>
        <taxon>Papilionoidea</taxon>
        <taxon>Nymphalidae</taxon>
        <taxon>Satyrinae</taxon>
        <taxon>Satyrini</taxon>
        <taxon>Parargina</taxon>
        <taxon>Pararge</taxon>
    </lineage>
</organism>
<protein>
    <submittedName>
        <fullName evidence="1">Uncharacterized protein</fullName>
    </submittedName>
</protein>